<feature type="region of interest" description="Disordered" evidence="1">
    <location>
        <begin position="1"/>
        <end position="20"/>
    </location>
</feature>
<sequence length="75" mass="8475">VPDKAFKSEKNGSHGGLMSTREENELFELIQQRGAAEVFFEAPDRDMQTKKREELILISANACEEMEEDVESDGL</sequence>
<dbReference type="AlphaFoldDB" id="A0AA38LGP8"/>
<keyword evidence="3" id="KW-1185">Reference proteome</keyword>
<proteinExistence type="predicted"/>
<feature type="compositionally biased region" description="Basic and acidic residues" evidence="1">
    <location>
        <begin position="1"/>
        <end position="12"/>
    </location>
</feature>
<feature type="non-terminal residue" evidence="2">
    <location>
        <position position="1"/>
    </location>
</feature>
<protein>
    <submittedName>
        <fullName evidence="2">Uncharacterized protein</fullName>
    </submittedName>
</protein>
<dbReference type="EMBL" id="JAHRHJ020000003">
    <property type="protein sequence ID" value="KAH9323376.1"/>
    <property type="molecule type" value="Genomic_DNA"/>
</dbReference>
<reference evidence="2 3" key="1">
    <citation type="journal article" date="2021" name="Nat. Plants">
        <title>The Taxus genome provides insights into paclitaxel biosynthesis.</title>
        <authorList>
            <person name="Xiong X."/>
            <person name="Gou J."/>
            <person name="Liao Q."/>
            <person name="Li Y."/>
            <person name="Zhou Q."/>
            <person name="Bi G."/>
            <person name="Li C."/>
            <person name="Du R."/>
            <person name="Wang X."/>
            <person name="Sun T."/>
            <person name="Guo L."/>
            <person name="Liang H."/>
            <person name="Lu P."/>
            <person name="Wu Y."/>
            <person name="Zhang Z."/>
            <person name="Ro D.K."/>
            <person name="Shang Y."/>
            <person name="Huang S."/>
            <person name="Yan J."/>
        </authorList>
    </citation>
    <scope>NUCLEOTIDE SEQUENCE [LARGE SCALE GENOMIC DNA]</scope>
    <source>
        <strain evidence="2">Ta-2019</strain>
    </source>
</reference>
<evidence type="ECO:0000313" key="2">
    <source>
        <dbReference type="EMBL" id="KAH9323376.1"/>
    </source>
</evidence>
<evidence type="ECO:0000256" key="1">
    <source>
        <dbReference type="SAM" id="MobiDB-lite"/>
    </source>
</evidence>
<evidence type="ECO:0000313" key="3">
    <source>
        <dbReference type="Proteomes" id="UP000824469"/>
    </source>
</evidence>
<name>A0AA38LGP8_TAXCH</name>
<accession>A0AA38LGP8</accession>
<dbReference type="Proteomes" id="UP000824469">
    <property type="component" value="Unassembled WGS sequence"/>
</dbReference>
<organism evidence="2 3">
    <name type="scientific">Taxus chinensis</name>
    <name type="common">Chinese yew</name>
    <name type="synonym">Taxus wallichiana var. chinensis</name>
    <dbReference type="NCBI Taxonomy" id="29808"/>
    <lineage>
        <taxon>Eukaryota</taxon>
        <taxon>Viridiplantae</taxon>
        <taxon>Streptophyta</taxon>
        <taxon>Embryophyta</taxon>
        <taxon>Tracheophyta</taxon>
        <taxon>Spermatophyta</taxon>
        <taxon>Pinopsida</taxon>
        <taxon>Pinidae</taxon>
        <taxon>Conifers II</taxon>
        <taxon>Cupressales</taxon>
        <taxon>Taxaceae</taxon>
        <taxon>Taxus</taxon>
    </lineage>
</organism>
<gene>
    <name evidence="2" type="ORF">KI387_018015</name>
</gene>
<comment type="caution">
    <text evidence="2">The sequence shown here is derived from an EMBL/GenBank/DDBJ whole genome shotgun (WGS) entry which is preliminary data.</text>
</comment>